<gene>
    <name evidence="3" type="ORF">BKA16_004682</name>
</gene>
<reference evidence="3 4" key="1">
    <citation type="submission" date="2020-08" db="EMBL/GenBank/DDBJ databases">
        <title>Sequencing the genomes of 1000 actinobacteria strains.</title>
        <authorList>
            <person name="Klenk H.-P."/>
        </authorList>
    </citation>
    <scope>NUCLEOTIDE SEQUENCE [LARGE SCALE GENOMIC DNA]</scope>
    <source>
        <strain evidence="3 4">DSM 45298</strain>
    </source>
</reference>
<evidence type="ECO:0000313" key="3">
    <source>
        <dbReference type="EMBL" id="MBB4138057.1"/>
    </source>
</evidence>
<feature type="region of interest" description="Disordered" evidence="1">
    <location>
        <begin position="67"/>
        <end position="93"/>
    </location>
</feature>
<dbReference type="InterPro" id="IPR036812">
    <property type="entry name" value="NAD(P)_OxRdtase_dom_sf"/>
</dbReference>
<dbReference type="EMBL" id="JACIFP010000002">
    <property type="protein sequence ID" value="MBB4138057.1"/>
    <property type="molecule type" value="Genomic_DNA"/>
</dbReference>
<dbReference type="InterPro" id="IPR023210">
    <property type="entry name" value="NADP_OxRdtase_dom"/>
</dbReference>
<feature type="region of interest" description="Disordered" evidence="1">
    <location>
        <begin position="113"/>
        <end position="132"/>
    </location>
</feature>
<evidence type="ECO:0000256" key="1">
    <source>
        <dbReference type="SAM" id="MobiDB-lite"/>
    </source>
</evidence>
<dbReference type="Pfam" id="PF00248">
    <property type="entry name" value="Aldo_ket_red"/>
    <property type="match status" value="1"/>
</dbReference>
<keyword evidence="4" id="KW-1185">Reference proteome</keyword>
<comment type="caution">
    <text evidence="3">The sequence shown here is derived from an EMBL/GenBank/DDBJ whole genome shotgun (WGS) entry which is preliminary data.</text>
</comment>
<sequence>MHFSYLSDERRLDVVEQLIPLAEEAGIKLTHLAMAFAIRHPGVTAVIIGPRTMDQLDDLLAGAEISLTDDSSTGSTRSSHPAPTSHPSTWPTAPHPSWPRYCAVVLQQSAPPLERRTSLELGQPGAEWPWRQ</sequence>
<proteinExistence type="predicted"/>
<dbReference type="RefSeq" id="WP_343067635.1">
    <property type="nucleotide sequence ID" value="NZ_BAABHL010000075.1"/>
</dbReference>
<evidence type="ECO:0000259" key="2">
    <source>
        <dbReference type="Pfam" id="PF00248"/>
    </source>
</evidence>
<protein>
    <recommendedName>
        <fullName evidence="2">NADP-dependent oxidoreductase domain-containing protein</fullName>
    </recommendedName>
</protein>
<dbReference type="AlphaFoldDB" id="A0A840FF30"/>
<feature type="domain" description="NADP-dependent oxidoreductase" evidence="2">
    <location>
        <begin position="11"/>
        <end position="71"/>
    </location>
</feature>
<dbReference type="SUPFAM" id="SSF51430">
    <property type="entry name" value="NAD(P)-linked oxidoreductase"/>
    <property type="match status" value="1"/>
</dbReference>
<dbReference type="Gene3D" id="3.20.20.100">
    <property type="entry name" value="NADP-dependent oxidoreductase domain"/>
    <property type="match status" value="1"/>
</dbReference>
<dbReference type="Proteomes" id="UP000551501">
    <property type="component" value="Unassembled WGS sequence"/>
</dbReference>
<organism evidence="3 4">
    <name type="scientific">Gordonia humi</name>
    <dbReference type="NCBI Taxonomy" id="686429"/>
    <lineage>
        <taxon>Bacteria</taxon>
        <taxon>Bacillati</taxon>
        <taxon>Actinomycetota</taxon>
        <taxon>Actinomycetes</taxon>
        <taxon>Mycobacteriales</taxon>
        <taxon>Gordoniaceae</taxon>
        <taxon>Gordonia</taxon>
    </lineage>
</organism>
<accession>A0A840FF30</accession>
<feature type="compositionally biased region" description="Low complexity" evidence="1">
    <location>
        <begin position="67"/>
        <end position="92"/>
    </location>
</feature>
<evidence type="ECO:0000313" key="4">
    <source>
        <dbReference type="Proteomes" id="UP000551501"/>
    </source>
</evidence>
<name>A0A840FF30_9ACTN</name>